<feature type="region of interest" description="Disordered" evidence="1">
    <location>
        <begin position="238"/>
        <end position="289"/>
    </location>
</feature>
<evidence type="ECO:0000256" key="1">
    <source>
        <dbReference type="SAM" id="MobiDB-lite"/>
    </source>
</evidence>
<gene>
    <name evidence="2" type="ORF">AYI70_g2694</name>
</gene>
<dbReference type="Proteomes" id="UP000187283">
    <property type="component" value="Unassembled WGS sequence"/>
</dbReference>
<organism evidence="2 3">
    <name type="scientific">Smittium culicis</name>
    <dbReference type="NCBI Taxonomy" id="133412"/>
    <lineage>
        <taxon>Eukaryota</taxon>
        <taxon>Fungi</taxon>
        <taxon>Fungi incertae sedis</taxon>
        <taxon>Zoopagomycota</taxon>
        <taxon>Kickxellomycotina</taxon>
        <taxon>Harpellomycetes</taxon>
        <taxon>Harpellales</taxon>
        <taxon>Legeriomycetaceae</taxon>
        <taxon>Smittium</taxon>
    </lineage>
</organism>
<reference evidence="2 3" key="1">
    <citation type="submission" date="2017-01" db="EMBL/GenBank/DDBJ databases">
        <authorList>
            <person name="Mah S.A."/>
            <person name="Swanson W.J."/>
            <person name="Moy G.W."/>
            <person name="Vacquier V.D."/>
        </authorList>
    </citation>
    <scope>NUCLEOTIDE SEQUENCE [LARGE SCALE GENOMIC DNA]</scope>
    <source>
        <strain evidence="2 3">GSMNP</strain>
    </source>
</reference>
<dbReference type="OrthoDB" id="5579305at2759"/>
<evidence type="ECO:0000313" key="2">
    <source>
        <dbReference type="EMBL" id="OMJ22720.1"/>
    </source>
</evidence>
<accession>A0A1R1Y780</accession>
<evidence type="ECO:0000313" key="3">
    <source>
        <dbReference type="Proteomes" id="UP000187283"/>
    </source>
</evidence>
<keyword evidence="3" id="KW-1185">Reference proteome</keyword>
<name>A0A1R1Y780_9FUNG</name>
<dbReference type="AlphaFoldDB" id="A0A1R1Y780"/>
<feature type="region of interest" description="Disordered" evidence="1">
    <location>
        <begin position="53"/>
        <end position="88"/>
    </location>
</feature>
<feature type="compositionally biased region" description="Polar residues" evidence="1">
    <location>
        <begin position="275"/>
        <end position="289"/>
    </location>
</feature>
<feature type="compositionally biased region" description="Polar residues" evidence="1">
    <location>
        <begin position="238"/>
        <end position="264"/>
    </location>
</feature>
<feature type="compositionally biased region" description="Polar residues" evidence="1">
    <location>
        <begin position="53"/>
        <end position="78"/>
    </location>
</feature>
<comment type="caution">
    <text evidence="2">The sequence shown here is derived from an EMBL/GenBank/DDBJ whole genome shotgun (WGS) entry which is preliminary data.</text>
</comment>
<sequence length="473" mass="53044">MDDYYKSDTNKRANNNHEISTRINLDNTVESIVIGNESVINSELNENTDYLRSSNLNSTVNGSYTDPTKNSSSPANENNEYEERAGSEMNETRLAFSIMDIIEPAIQMINDRLERVQLSQAELESSLDQVNEQLNLYCEWISPDGSSANEYNSTGDEIIKQITNETANISITDSNNVHFNLENEITDSSNNWNGTNELLAHANKNNSSKPNLSNYVLSEYPDYITPNSSSDNLYEYRQTTPKGYNSPKLSYNTTPLQNNTTSGSHKSDLLPISSADATTPANTLNTSNSSDVVNTTIKITNASASLSIFENTPNAKDTDDISIKSYSDIKSPLNVSTNFLPRQNTASISDNLNDYKTNHNIKNHLKVYNEYSISDPYLPRKPSSTISTSSFINNYGINPSYSQQRLFDTGSKRTSRFNSNTNSIYYNLSDPDFSNNKSHTKEQNTNSQIQKLLLKITTKEEEKTFLDKLLCNL</sequence>
<protein>
    <submittedName>
        <fullName evidence="2">Uncharacterized protein</fullName>
    </submittedName>
</protein>
<proteinExistence type="predicted"/>
<dbReference type="EMBL" id="LSSN01000698">
    <property type="protein sequence ID" value="OMJ22720.1"/>
    <property type="molecule type" value="Genomic_DNA"/>
</dbReference>